<dbReference type="Gene3D" id="1.10.287.470">
    <property type="entry name" value="Helix hairpin bin"/>
    <property type="match status" value="1"/>
</dbReference>
<accession>A0A2K9N7Y1</accession>
<dbReference type="NCBIfam" id="TIGR01730">
    <property type="entry name" value="RND_mfp"/>
    <property type="match status" value="1"/>
</dbReference>
<keyword evidence="5" id="KW-0472">Membrane</keyword>
<dbReference type="Proteomes" id="UP000234752">
    <property type="component" value="Chromosome eg_1"/>
</dbReference>
<comment type="subcellular location">
    <subcellularLocation>
        <location evidence="1">Cell envelope</location>
    </subcellularLocation>
</comment>
<dbReference type="PANTHER" id="PTHR32347">
    <property type="entry name" value="EFFLUX SYSTEM COMPONENT YKNX-RELATED"/>
    <property type="match status" value="1"/>
</dbReference>
<evidence type="ECO:0000313" key="7">
    <source>
        <dbReference type="EMBL" id="AUN29207.1"/>
    </source>
</evidence>
<sequence>MGIMAMDRRIEKTGLQKHKKAIAGAAIALLVGAGGLYMAFGGTGGQTVRVAEDRLIVSTVNQGQFEDFIPVRGSVEPLTSIFLDSVEGGRVERRFAEAGQFVKAGQPLLELTNTDLQLEVISREAQVIEQLNQLRTVELNLEVSRLNNRQALVEVEYKLVQLKRTLDRRAELIKTKAISQAQYDEAQDEYTYLQRRREVLKETQTVTDRLRDEQFGKLKESTGKLQENLEFARRNLDNLIVKAPVDGQLTSLEAEVGQNKTRGERLGRIDRMDGFKVVAQVDEFYLPRLATGQTAEAAIGSGTYMLRVAKIFPQVRDGQFKVELEFASEAPKDIRPGQSLQLRLKLGDTTTALLIPNGAFYQDTGGAWLFVVGSDGKYATKRSVQLGRRNAQVIEVKSGLDKGERVVTSAYGDMIRMDRIQLN</sequence>
<evidence type="ECO:0000256" key="2">
    <source>
        <dbReference type="ARBA" id="ARBA00009477"/>
    </source>
</evidence>
<keyword evidence="5" id="KW-1133">Transmembrane helix</keyword>
<dbReference type="KEGG" id="ncb:C0V82_02300"/>
<dbReference type="PANTHER" id="PTHR32347:SF23">
    <property type="entry name" value="BLL5650 PROTEIN"/>
    <property type="match status" value="1"/>
</dbReference>
<evidence type="ECO:0000256" key="5">
    <source>
        <dbReference type="SAM" id="Phobius"/>
    </source>
</evidence>
<proteinExistence type="inferred from homology"/>
<evidence type="ECO:0000256" key="3">
    <source>
        <dbReference type="ARBA" id="ARBA00023054"/>
    </source>
</evidence>
<dbReference type="Gene3D" id="2.40.420.20">
    <property type="match status" value="1"/>
</dbReference>
<dbReference type="Pfam" id="PF25967">
    <property type="entry name" value="RND-MFP_C"/>
    <property type="match status" value="1"/>
</dbReference>
<feature type="coiled-coil region" evidence="4">
    <location>
        <begin position="169"/>
        <end position="242"/>
    </location>
</feature>
<dbReference type="InterPro" id="IPR050465">
    <property type="entry name" value="UPF0194_transport"/>
</dbReference>
<dbReference type="GO" id="GO:0030313">
    <property type="term" value="C:cell envelope"/>
    <property type="evidence" value="ECO:0007669"/>
    <property type="project" value="UniProtKB-SubCell"/>
</dbReference>
<dbReference type="InterPro" id="IPR058627">
    <property type="entry name" value="MdtA-like_C"/>
</dbReference>
<keyword evidence="5" id="KW-0812">Transmembrane</keyword>
<gene>
    <name evidence="7" type="ORF">C0V82_02300</name>
</gene>
<keyword evidence="3 4" id="KW-0175">Coiled coil</keyword>
<protein>
    <recommendedName>
        <fullName evidence="6">Multidrug resistance protein MdtA-like C-terminal permuted SH3 domain-containing protein</fullName>
    </recommendedName>
</protein>
<dbReference type="Gene3D" id="2.40.30.170">
    <property type="match status" value="1"/>
</dbReference>
<comment type="similarity">
    <text evidence="2">Belongs to the membrane fusion protein (MFP) (TC 8.A.1) family.</text>
</comment>
<name>A0A2K9N7Y1_9PROT</name>
<evidence type="ECO:0000256" key="4">
    <source>
        <dbReference type="SAM" id="Coils"/>
    </source>
</evidence>
<evidence type="ECO:0000313" key="8">
    <source>
        <dbReference type="Proteomes" id="UP000234752"/>
    </source>
</evidence>
<organism evidence="7 8">
    <name type="scientific">Niveispirillum cyanobacteriorum</name>
    <dbReference type="NCBI Taxonomy" id="1612173"/>
    <lineage>
        <taxon>Bacteria</taxon>
        <taxon>Pseudomonadati</taxon>
        <taxon>Pseudomonadota</taxon>
        <taxon>Alphaproteobacteria</taxon>
        <taxon>Rhodospirillales</taxon>
        <taxon>Azospirillaceae</taxon>
        <taxon>Niveispirillum</taxon>
    </lineage>
</organism>
<keyword evidence="8" id="KW-1185">Reference proteome</keyword>
<dbReference type="AlphaFoldDB" id="A0A2K9N7Y1"/>
<dbReference type="Gene3D" id="2.40.50.100">
    <property type="match status" value="1"/>
</dbReference>
<dbReference type="SUPFAM" id="SSF111369">
    <property type="entry name" value="HlyD-like secretion proteins"/>
    <property type="match status" value="1"/>
</dbReference>
<dbReference type="EMBL" id="CP025611">
    <property type="protein sequence ID" value="AUN29207.1"/>
    <property type="molecule type" value="Genomic_DNA"/>
</dbReference>
<evidence type="ECO:0000256" key="1">
    <source>
        <dbReference type="ARBA" id="ARBA00004196"/>
    </source>
</evidence>
<feature type="transmembrane region" description="Helical" evidence="5">
    <location>
        <begin position="21"/>
        <end position="40"/>
    </location>
</feature>
<reference evidence="7 8" key="1">
    <citation type="submission" date="2017-12" db="EMBL/GenBank/DDBJ databases">
        <title>Genomes of bacteria within cyanobacterial aggregates.</title>
        <authorList>
            <person name="Cai H."/>
        </authorList>
    </citation>
    <scope>NUCLEOTIDE SEQUENCE [LARGE SCALE GENOMIC DNA]</scope>
    <source>
        <strain evidence="7 8">TH16</strain>
    </source>
</reference>
<dbReference type="InterPro" id="IPR006143">
    <property type="entry name" value="RND_pump_MFP"/>
</dbReference>
<dbReference type="GO" id="GO:0016020">
    <property type="term" value="C:membrane"/>
    <property type="evidence" value="ECO:0007669"/>
    <property type="project" value="InterPro"/>
</dbReference>
<feature type="domain" description="Multidrug resistance protein MdtA-like C-terminal permuted SH3" evidence="6">
    <location>
        <begin position="352"/>
        <end position="410"/>
    </location>
</feature>
<evidence type="ECO:0000259" key="6">
    <source>
        <dbReference type="Pfam" id="PF25967"/>
    </source>
</evidence>
<dbReference type="GO" id="GO:0022857">
    <property type="term" value="F:transmembrane transporter activity"/>
    <property type="evidence" value="ECO:0007669"/>
    <property type="project" value="InterPro"/>
</dbReference>